<dbReference type="InterPro" id="IPR036631">
    <property type="entry name" value="MGMT_N_sf"/>
</dbReference>
<reference evidence="8 9" key="1">
    <citation type="submission" date="2017-03" db="EMBL/GenBank/DDBJ databases">
        <title>The genome sequence of Candidatus Rickettsiella viridis.</title>
        <authorList>
            <person name="Nikoh N."/>
            <person name="Tsuchida T."/>
            <person name="Yamaguchi K."/>
            <person name="Maeda T."/>
            <person name="Shigenobu S."/>
            <person name="Fukatsu T."/>
        </authorList>
    </citation>
    <scope>NUCLEOTIDE SEQUENCE [LARGE SCALE GENOMIC DNA]</scope>
    <source>
        <strain evidence="8 9">Ap-RA04</strain>
    </source>
</reference>
<keyword evidence="9" id="KW-1185">Reference proteome</keyword>
<dbReference type="GO" id="GO:0003908">
    <property type="term" value="F:methylated-DNA-[protein]-cysteine S-methyltransferase activity"/>
    <property type="evidence" value="ECO:0007669"/>
    <property type="project" value="UniProtKB-EC"/>
</dbReference>
<dbReference type="InterPro" id="IPR036388">
    <property type="entry name" value="WH-like_DNA-bd_sf"/>
</dbReference>
<sequence length="146" mass="16404">MSKNDSFHIAIVNTPFGKIRISAGEYLTRIEFLTEEIPLRSPKTIFIQQIVYELNSYFKDPSFKFTIPYQMAGTDFQKRVWSALSTLPMGTTITYGELAQKLKTGARAIGQACRTNPLPLFIPCHRVLSQHGLGGFSGDRTGKKSR</sequence>
<organism evidence="8 9">
    <name type="scientific">Candidatus Rickettsiella viridis</name>
    <dbReference type="NCBI Taxonomy" id="676208"/>
    <lineage>
        <taxon>Bacteria</taxon>
        <taxon>Pseudomonadati</taxon>
        <taxon>Pseudomonadota</taxon>
        <taxon>Gammaproteobacteria</taxon>
        <taxon>Legionellales</taxon>
        <taxon>Coxiellaceae</taxon>
        <taxon>Rickettsiella</taxon>
    </lineage>
</organism>
<keyword evidence="3 8" id="KW-0808">Transferase</keyword>
<dbReference type="InterPro" id="IPR014048">
    <property type="entry name" value="MethylDNA_cys_MeTrfase_DNA-bd"/>
</dbReference>
<dbReference type="EMBL" id="AP018005">
    <property type="protein sequence ID" value="BBB15682.1"/>
    <property type="molecule type" value="Genomic_DNA"/>
</dbReference>
<evidence type="ECO:0000256" key="4">
    <source>
        <dbReference type="ARBA" id="ARBA00022763"/>
    </source>
</evidence>
<dbReference type="SUPFAM" id="SSF46767">
    <property type="entry name" value="Methylated DNA-protein cysteine methyltransferase, C-terminal domain"/>
    <property type="match status" value="1"/>
</dbReference>
<dbReference type="RefSeq" id="WP_197720794.1">
    <property type="nucleotide sequence ID" value="NZ_AP018005.1"/>
</dbReference>
<dbReference type="GO" id="GO:0006281">
    <property type="term" value="P:DNA repair"/>
    <property type="evidence" value="ECO:0007669"/>
    <property type="project" value="UniProtKB-KW"/>
</dbReference>
<dbReference type="AlphaFoldDB" id="A0A2Z5V5J4"/>
<dbReference type="Pfam" id="PF01035">
    <property type="entry name" value="DNA_binding_1"/>
    <property type="match status" value="1"/>
</dbReference>
<evidence type="ECO:0000256" key="1">
    <source>
        <dbReference type="ARBA" id="ARBA00001286"/>
    </source>
</evidence>
<keyword evidence="2 8" id="KW-0489">Methyltransferase</keyword>
<dbReference type="InterPro" id="IPR036217">
    <property type="entry name" value="MethylDNA_cys_MeTrfase_DNAb"/>
</dbReference>
<comment type="catalytic activity">
    <reaction evidence="1">
        <text>a 4-O-methyl-thymidine in DNA + L-cysteinyl-[protein] = a thymidine in DNA + S-methyl-L-cysteinyl-[protein]</text>
        <dbReference type="Rhea" id="RHEA:53428"/>
        <dbReference type="Rhea" id="RHEA-COMP:10131"/>
        <dbReference type="Rhea" id="RHEA-COMP:10132"/>
        <dbReference type="Rhea" id="RHEA-COMP:13555"/>
        <dbReference type="Rhea" id="RHEA-COMP:13556"/>
        <dbReference type="ChEBI" id="CHEBI:29950"/>
        <dbReference type="ChEBI" id="CHEBI:82612"/>
        <dbReference type="ChEBI" id="CHEBI:137386"/>
        <dbReference type="ChEBI" id="CHEBI:137387"/>
        <dbReference type="EC" id="2.1.1.63"/>
    </reaction>
</comment>
<dbReference type="CDD" id="cd06445">
    <property type="entry name" value="ATase"/>
    <property type="match status" value="1"/>
</dbReference>
<keyword evidence="5" id="KW-0234">DNA repair</keyword>
<dbReference type="Proteomes" id="UP000282483">
    <property type="component" value="Chromosome"/>
</dbReference>
<dbReference type="KEGG" id="rvi:RVIR1_12230"/>
<protein>
    <submittedName>
        <fullName evidence="8">Methylated-DNA/protein-cysteine methyltransferase</fullName>
    </submittedName>
</protein>
<evidence type="ECO:0000259" key="7">
    <source>
        <dbReference type="Pfam" id="PF01035"/>
    </source>
</evidence>
<keyword evidence="4" id="KW-0227">DNA damage</keyword>
<gene>
    <name evidence="8" type="ORF">RVIR1_12230</name>
</gene>
<dbReference type="PANTHER" id="PTHR10815:SF13">
    <property type="entry name" value="METHYLATED-DNA--PROTEIN-CYSTEINE METHYLTRANSFERASE"/>
    <property type="match status" value="1"/>
</dbReference>
<evidence type="ECO:0000256" key="2">
    <source>
        <dbReference type="ARBA" id="ARBA00022603"/>
    </source>
</evidence>
<dbReference type="PANTHER" id="PTHR10815">
    <property type="entry name" value="METHYLATED-DNA--PROTEIN-CYSTEINE METHYLTRANSFERASE"/>
    <property type="match status" value="1"/>
</dbReference>
<dbReference type="InterPro" id="IPR001497">
    <property type="entry name" value="MethylDNA_cys_MeTrfase_AS"/>
</dbReference>
<name>A0A2Z5V5J4_9COXI</name>
<evidence type="ECO:0000313" key="8">
    <source>
        <dbReference type="EMBL" id="BBB15682.1"/>
    </source>
</evidence>
<dbReference type="PROSITE" id="PS00374">
    <property type="entry name" value="MGMT"/>
    <property type="match status" value="1"/>
</dbReference>
<accession>A0A2Z5V5J4</accession>
<feature type="domain" description="Methylated-DNA-[protein]-cysteine S-methyltransferase DNA binding" evidence="7">
    <location>
        <begin position="75"/>
        <end position="143"/>
    </location>
</feature>
<dbReference type="NCBIfam" id="TIGR00589">
    <property type="entry name" value="ogt"/>
    <property type="match status" value="1"/>
</dbReference>
<dbReference type="GO" id="GO:0032259">
    <property type="term" value="P:methylation"/>
    <property type="evidence" value="ECO:0007669"/>
    <property type="project" value="UniProtKB-KW"/>
</dbReference>
<comment type="catalytic activity">
    <reaction evidence="6">
        <text>a 6-O-methyl-2'-deoxyguanosine in DNA + L-cysteinyl-[protein] = S-methyl-L-cysteinyl-[protein] + a 2'-deoxyguanosine in DNA</text>
        <dbReference type="Rhea" id="RHEA:24000"/>
        <dbReference type="Rhea" id="RHEA-COMP:10131"/>
        <dbReference type="Rhea" id="RHEA-COMP:10132"/>
        <dbReference type="Rhea" id="RHEA-COMP:11367"/>
        <dbReference type="Rhea" id="RHEA-COMP:11368"/>
        <dbReference type="ChEBI" id="CHEBI:29950"/>
        <dbReference type="ChEBI" id="CHEBI:82612"/>
        <dbReference type="ChEBI" id="CHEBI:85445"/>
        <dbReference type="ChEBI" id="CHEBI:85448"/>
        <dbReference type="EC" id="2.1.1.63"/>
    </reaction>
</comment>
<dbReference type="SUPFAM" id="SSF53155">
    <property type="entry name" value="Methylated DNA-protein cysteine methyltransferase domain"/>
    <property type="match status" value="1"/>
</dbReference>
<dbReference type="Gene3D" id="1.10.10.10">
    <property type="entry name" value="Winged helix-like DNA-binding domain superfamily/Winged helix DNA-binding domain"/>
    <property type="match status" value="1"/>
</dbReference>
<evidence type="ECO:0000256" key="3">
    <source>
        <dbReference type="ARBA" id="ARBA00022679"/>
    </source>
</evidence>
<evidence type="ECO:0000256" key="6">
    <source>
        <dbReference type="ARBA" id="ARBA00049348"/>
    </source>
</evidence>
<evidence type="ECO:0000256" key="5">
    <source>
        <dbReference type="ARBA" id="ARBA00023204"/>
    </source>
</evidence>
<proteinExistence type="predicted"/>
<evidence type="ECO:0000313" key="9">
    <source>
        <dbReference type="Proteomes" id="UP000282483"/>
    </source>
</evidence>